<reference evidence="1 2" key="1">
    <citation type="journal article" date="2016" name="PLoS Pathog.">
        <title>Biosynthesis of antibiotic leucinostatins in bio-control fungus Purpureocillium lilacinum and their inhibition on phytophthora revealed by genome mining.</title>
        <authorList>
            <person name="Wang G."/>
            <person name="Liu Z."/>
            <person name="Lin R."/>
            <person name="Li E."/>
            <person name="Mao Z."/>
            <person name="Ling J."/>
            <person name="Yang Y."/>
            <person name="Yin W.B."/>
            <person name="Xie B."/>
        </authorList>
    </citation>
    <scope>NUCLEOTIDE SEQUENCE [LARGE SCALE GENOMIC DNA]</scope>
    <source>
        <strain evidence="1">170</strain>
    </source>
</reference>
<name>A0A179F9E0_METCM</name>
<evidence type="ECO:0000313" key="2">
    <source>
        <dbReference type="Proteomes" id="UP000078397"/>
    </source>
</evidence>
<dbReference type="Proteomes" id="UP000078397">
    <property type="component" value="Unassembled WGS sequence"/>
</dbReference>
<dbReference type="GeneID" id="28858347"/>
<evidence type="ECO:0000313" key="1">
    <source>
        <dbReference type="EMBL" id="OAQ62058.1"/>
    </source>
</evidence>
<sequence>MAKTQNPCHRCSAVAIPSKKCPWLKVYAEPQKPSRFHTPFFVLYPIRSVLCATSNSEEQLIRTSAGIGVEAWVRMFRSSRLLRHIISEETLI</sequence>
<organism evidence="1 2">
    <name type="scientific">Pochonia chlamydosporia 170</name>
    <dbReference type="NCBI Taxonomy" id="1380566"/>
    <lineage>
        <taxon>Eukaryota</taxon>
        <taxon>Fungi</taxon>
        <taxon>Dikarya</taxon>
        <taxon>Ascomycota</taxon>
        <taxon>Pezizomycotina</taxon>
        <taxon>Sordariomycetes</taxon>
        <taxon>Hypocreomycetidae</taxon>
        <taxon>Hypocreales</taxon>
        <taxon>Clavicipitaceae</taxon>
        <taxon>Pochonia</taxon>
    </lineage>
</organism>
<dbReference type="AlphaFoldDB" id="A0A179F9E0"/>
<proteinExistence type="predicted"/>
<comment type="caution">
    <text evidence="1">The sequence shown here is derived from an EMBL/GenBank/DDBJ whole genome shotgun (WGS) entry which is preliminary data.</text>
</comment>
<keyword evidence="2" id="KW-1185">Reference proteome</keyword>
<accession>A0A179F9E0</accession>
<dbReference type="RefSeq" id="XP_018139762.1">
    <property type="nucleotide sequence ID" value="XM_018294353.1"/>
</dbReference>
<dbReference type="EMBL" id="LSBJ02000007">
    <property type="protein sequence ID" value="OAQ62058.1"/>
    <property type="molecule type" value="Genomic_DNA"/>
</dbReference>
<dbReference type="KEGG" id="pchm:VFPPC_16600"/>
<protein>
    <submittedName>
        <fullName evidence="1">Uncharacterized protein</fullName>
    </submittedName>
</protein>
<gene>
    <name evidence="1" type="ORF">VFPPC_16600</name>
</gene>